<sequence>MMLMLAEVLKRRISSNEVRDKSLKLFEEGKTSSKSLFAFESELRNNKGNAFYCTYYAGDRGELPNLQIKETVKNLEIWANKTGFNVSPEKSIISIFKKKKKVKELEIKLNGTLCKENEEEFNRLFLHTEVRWLSKGACFNMFWNLFDFVLEFLEEKDVKLKDRLLLFKSDVAYMNDLFAKFNSINSQLQSDELNLITSKSVISAFKKKLTLWKTNIGRKELSQFPVLADLHNNSEISFDNIQVYCQHLNSLHIDFSERFKYILSLEVPQWVMNSFINIEIAEIQIQEELIELSTNETLKSSFKGSDRLTEFWLQTNIIHHYPELWTLVKKILIAFPSSHLVERGFSTVTDLITKKRNRLDIVTRGDLRLKLTNIEPNIKKLAKNHQVQPSH</sequence>
<reference evidence="2" key="1">
    <citation type="submission" date="2010-06" db="EMBL/GenBank/DDBJ databases">
        <authorList>
            <person name="Jiang H."/>
            <person name="Abraham K."/>
            <person name="Ali S."/>
            <person name="Alsbrooks S.L."/>
            <person name="Anim B.N."/>
            <person name="Anosike U.S."/>
            <person name="Attaway T."/>
            <person name="Bandaranaike D.P."/>
            <person name="Battles P.K."/>
            <person name="Bell S.N."/>
            <person name="Bell A.V."/>
            <person name="Beltran B."/>
            <person name="Bickham C."/>
            <person name="Bustamante Y."/>
            <person name="Caleb T."/>
            <person name="Canada A."/>
            <person name="Cardenas V."/>
            <person name="Carter K."/>
            <person name="Chacko J."/>
            <person name="Chandrabose M.N."/>
            <person name="Chavez D."/>
            <person name="Chavez A."/>
            <person name="Chen L."/>
            <person name="Chu H.-S."/>
            <person name="Claassen K.J."/>
            <person name="Cockrell R."/>
            <person name="Collins M."/>
            <person name="Cooper J.A."/>
            <person name="Cree A."/>
            <person name="Curry S.M."/>
            <person name="Da Y."/>
            <person name="Dao M.D."/>
            <person name="Das B."/>
            <person name="Davila M.-L."/>
            <person name="Davy-Carroll L."/>
            <person name="Denson S."/>
            <person name="Dinh H."/>
            <person name="Ebong V.E."/>
            <person name="Edwards J.R."/>
            <person name="Egan A."/>
            <person name="El-Daye J."/>
            <person name="Escobedo L."/>
            <person name="Fernandez S."/>
            <person name="Fernando P.R."/>
            <person name="Flagg N."/>
            <person name="Forbes L.D."/>
            <person name="Fowler R.G."/>
            <person name="Fu Q."/>
            <person name="Gabisi R.A."/>
            <person name="Ganer J."/>
            <person name="Garbino Pronczuk A."/>
            <person name="Garcia R.M."/>
            <person name="Garner T."/>
            <person name="Garrett T.E."/>
            <person name="Gonzalez D.A."/>
            <person name="Hamid H."/>
            <person name="Hawkins E.S."/>
            <person name="Hirani K."/>
            <person name="Hogues M.E."/>
            <person name="Hollins B."/>
            <person name="Hsiao C.-H."/>
            <person name="Jabil R."/>
            <person name="James M.L."/>
            <person name="Jhangiani S.N."/>
            <person name="Johnson B."/>
            <person name="Johnson Q."/>
            <person name="Joshi V."/>
            <person name="Kalu J.B."/>
            <person name="Kam C."/>
            <person name="Kashfia A."/>
            <person name="Keebler J."/>
            <person name="Kisamo H."/>
            <person name="Kovar C.L."/>
            <person name="Lago L.A."/>
            <person name="Lai C.-Y."/>
            <person name="Laidlaw J."/>
            <person name="Lara F."/>
            <person name="Le T.-K."/>
            <person name="Lee S.L."/>
            <person name="Legall F.H."/>
            <person name="Lemon S.J."/>
            <person name="Lewis L.R."/>
            <person name="Li B."/>
            <person name="Liu Y."/>
            <person name="Liu Y.-S."/>
            <person name="Lopez J."/>
            <person name="Lozado R.J."/>
            <person name="Lu J."/>
            <person name="Madu R.C."/>
            <person name="Maheshwari M."/>
            <person name="Maheshwari R."/>
            <person name="Malloy K."/>
            <person name="Martinez E."/>
            <person name="Mathew T."/>
            <person name="Mercado I.C."/>
            <person name="Mercado C."/>
            <person name="Meyer B."/>
            <person name="Montgomery K."/>
            <person name="Morgan M.B."/>
            <person name="Munidasa M."/>
            <person name="Nazareth L.V."/>
            <person name="Nelson J."/>
            <person name="Ng B.M."/>
            <person name="Nguyen N.B."/>
            <person name="Nguyen P.Q."/>
            <person name="Nguyen T."/>
            <person name="Obregon M."/>
            <person name="Okwuonu G.O."/>
            <person name="Onwere C.G."/>
            <person name="Orozco G."/>
            <person name="Parra A."/>
            <person name="Patel S."/>
            <person name="Patil S."/>
            <person name="Perez A."/>
            <person name="Perez Y."/>
            <person name="Pham C."/>
            <person name="Primus E.L."/>
            <person name="Pu L.-L."/>
            <person name="Puazo M."/>
            <person name="Qin X."/>
            <person name="Quiroz J.B."/>
            <person name="Reese J."/>
            <person name="Richards S."/>
            <person name="Rives C.M."/>
            <person name="Robberts R."/>
            <person name="Ruiz S.J."/>
            <person name="Ruiz M.J."/>
            <person name="Santibanez J."/>
            <person name="Schneider B.W."/>
            <person name="Sisson I."/>
            <person name="Smith M."/>
            <person name="Sodergren E."/>
            <person name="Song X.-Z."/>
            <person name="Song B.B."/>
            <person name="Summersgill H."/>
            <person name="Thelus R."/>
            <person name="Thornton R.D."/>
            <person name="Trejos Z.Y."/>
            <person name="Usmani K."/>
            <person name="Vattathil S."/>
            <person name="Villasana D."/>
            <person name="Walker D.L."/>
            <person name="Wang S."/>
            <person name="Wang K."/>
            <person name="White C.S."/>
            <person name="Williams A.C."/>
            <person name="Williamson J."/>
            <person name="Wilson K."/>
            <person name="Woghiren I.O."/>
            <person name="Woodworth J.R."/>
            <person name="Worley K.C."/>
            <person name="Wright R.A."/>
            <person name="Wu W."/>
            <person name="Young L."/>
            <person name="Zhang L."/>
            <person name="Zhang J."/>
            <person name="Zhu Y."/>
            <person name="Muzny D.M."/>
            <person name="Weinstock G."/>
            <person name="Gibbs R.A."/>
        </authorList>
    </citation>
    <scope>NUCLEOTIDE SEQUENCE [LARGE SCALE GENOMIC DNA]</scope>
    <source>
        <strain evidence="2">LSR1</strain>
    </source>
</reference>
<evidence type="ECO:0000313" key="2">
    <source>
        <dbReference type="Proteomes" id="UP000007819"/>
    </source>
</evidence>
<keyword evidence="2" id="KW-1185">Reference proteome</keyword>
<organism evidence="1 2">
    <name type="scientific">Acyrthosiphon pisum</name>
    <name type="common">Pea aphid</name>
    <dbReference type="NCBI Taxonomy" id="7029"/>
    <lineage>
        <taxon>Eukaryota</taxon>
        <taxon>Metazoa</taxon>
        <taxon>Ecdysozoa</taxon>
        <taxon>Arthropoda</taxon>
        <taxon>Hexapoda</taxon>
        <taxon>Insecta</taxon>
        <taxon>Pterygota</taxon>
        <taxon>Neoptera</taxon>
        <taxon>Paraneoptera</taxon>
        <taxon>Hemiptera</taxon>
        <taxon>Sternorrhyncha</taxon>
        <taxon>Aphidomorpha</taxon>
        <taxon>Aphidoidea</taxon>
        <taxon>Aphididae</taxon>
        <taxon>Macrosiphini</taxon>
        <taxon>Acyrthosiphon</taxon>
    </lineage>
</organism>
<dbReference type="InterPro" id="IPR012337">
    <property type="entry name" value="RNaseH-like_sf"/>
</dbReference>
<dbReference type="KEGG" id="api:115033177"/>
<dbReference type="EnsemblMetazoa" id="XM_029485285.1">
    <property type="protein sequence ID" value="XP_029341145.1"/>
    <property type="gene ID" value="LOC115033177"/>
</dbReference>
<dbReference type="GeneID" id="115033177"/>
<dbReference type="PANTHER" id="PTHR45913">
    <property type="entry name" value="EPM2A-INTERACTING PROTEIN 1"/>
    <property type="match status" value="1"/>
</dbReference>
<reference evidence="1" key="2">
    <citation type="submission" date="2022-06" db="UniProtKB">
        <authorList>
            <consortium name="EnsemblMetazoa"/>
        </authorList>
    </citation>
    <scope>IDENTIFICATION</scope>
</reference>
<dbReference type="PANTHER" id="PTHR45913:SF22">
    <property type="entry name" value="SCAN BOX DOMAIN-CONTAINING PROTEIN"/>
    <property type="match status" value="1"/>
</dbReference>
<dbReference type="OrthoDB" id="6621299at2759"/>
<dbReference type="SUPFAM" id="SSF53098">
    <property type="entry name" value="Ribonuclease H-like"/>
    <property type="match status" value="1"/>
</dbReference>
<name>A0A8R2JL87_ACYPI</name>
<dbReference type="Proteomes" id="UP000007819">
    <property type="component" value="Chromosome X"/>
</dbReference>
<protein>
    <submittedName>
        <fullName evidence="1">Uncharacterized protein</fullName>
    </submittedName>
</protein>
<evidence type="ECO:0000313" key="1">
    <source>
        <dbReference type="EnsemblMetazoa" id="XP_029341145.1"/>
    </source>
</evidence>
<proteinExistence type="predicted"/>
<dbReference type="RefSeq" id="XP_029341145.1">
    <property type="nucleotide sequence ID" value="XM_029485285.1"/>
</dbReference>
<dbReference type="AlphaFoldDB" id="A0A8R2JL87"/>
<accession>A0A8R2JL87</accession>